<accession>A0AAD3D6B9</accession>
<dbReference type="EMBL" id="BLLK01000058">
    <property type="protein sequence ID" value="GFH57501.1"/>
    <property type="molecule type" value="Genomic_DNA"/>
</dbReference>
<feature type="transmembrane region" description="Helical" evidence="1">
    <location>
        <begin position="136"/>
        <end position="158"/>
    </location>
</feature>
<comment type="caution">
    <text evidence="3">The sequence shown here is derived from an EMBL/GenBank/DDBJ whole genome shotgun (WGS) entry which is preliminary data.</text>
</comment>
<keyword evidence="4" id="KW-1185">Reference proteome</keyword>
<dbReference type="Proteomes" id="UP001054902">
    <property type="component" value="Unassembled WGS sequence"/>
</dbReference>
<keyword evidence="1" id="KW-0472">Membrane</keyword>
<evidence type="ECO:0000313" key="3">
    <source>
        <dbReference type="EMBL" id="GFH57501.1"/>
    </source>
</evidence>
<proteinExistence type="predicted"/>
<dbReference type="PANTHER" id="PTHR35283">
    <property type="entry name" value="T12C22.21 PROTEIN"/>
    <property type="match status" value="1"/>
</dbReference>
<dbReference type="AlphaFoldDB" id="A0AAD3D6B9"/>
<sequence length="197" mass="20918">MKRIQLFISLVLSVILPATNGFQTSVYSITKSPLAAVTVTSNVHLKSSNKSRLLMSIESESKEISTPLDKPVLASIDFASLVTFAGVGKASHSADGSLDIAAVFVTAFPFLLAWYTTSPLTGVYKDTDGDNVALDALKVVAKGWIIAVPLGCVLRGIIKGYVPPAPFVIVTMIATLVILGGTRVLYAVAEDKMNMEN</sequence>
<feature type="chain" id="PRO_5042100037" evidence="2">
    <location>
        <begin position="22"/>
        <end position="197"/>
    </location>
</feature>
<protein>
    <submittedName>
        <fullName evidence="3">Uncharacterized protein</fullName>
    </submittedName>
</protein>
<feature type="transmembrane region" description="Helical" evidence="1">
    <location>
        <begin position="98"/>
        <end position="116"/>
    </location>
</feature>
<keyword evidence="2" id="KW-0732">Signal</keyword>
<evidence type="ECO:0000256" key="2">
    <source>
        <dbReference type="SAM" id="SignalP"/>
    </source>
</evidence>
<dbReference type="InterPro" id="IPR021414">
    <property type="entry name" value="DUF3054"/>
</dbReference>
<keyword evidence="1" id="KW-1133">Transmembrane helix</keyword>
<organism evidence="3 4">
    <name type="scientific">Chaetoceros tenuissimus</name>
    <dbReference type="NCBI Taxonomy" id="426638"/>
    <lineage>
        <taxon>Eukaryota</taxon>
        <taxon>Sar</taxon>
        <taxon>Stramenopiles</taxon>
        <taxon>Ochrophyta</taxon>
        <taxon>Bacillariophyta</taxon>
        <taxon>Coscinodiscophyceae</taxon>
        <taxon>Chaetocerotophycidae</taxon>
        <taxon>Chaetocerotales</taxon>
        <taxon>Chaetocerotaceae</taxon>
        <taxon>Chaetoceros</taxon>
    </lineage>
</organism>
<feature type="transmembrane region" description="Helical" evidence="1">
    <location>
        <begin position="165"/>
        <end position="189"/>
    </location>
</feature>
<feature type="signal peptide" evidence="2">
    <location>
        <begin position="1"/>
        <end position="21"/>
    </location>
</feature>
<reference evidence="3 4" key="1">
    <citation type="journal article" date="2021" name="Sci. Rep.">
        <title>The genome of the diatom Chaetoceros tenuissimus carries an ancient integrated fragment of an extant virus.</title>
        <authorList>
            <person name="Hongo Y."/>
            <person name="Kimura K."/>
            <person name="Takaki Y."/>
            <person name="Yoshida Y."/>
            <person name="Baba S."/>
            <person name="Kobayashi G."/>
            <person name="Nagasaki K."/>
            <person name="Hano T."/>
            <person name="Tomaru Y."/>
        </authorList>
    </citation>
    <scope>NUCLEOTIDE SEQUENCE [LARGE SCALE GENOMIC DNA]</scope>
    <source>
        <strain evidence="3 4">NIES-3715</strain>
    </source>
</reference>
<name>A0AAD3D6B9_9STRA</name>
<evidence type="ECO:0000256" key="1">
    <source>
        <dbReference type="SAM" id="Phobius"/>
    </source>
</evidence>
<gene>
    <name evidence="3" type="ORF">CTEN210_13977</name>
</gene>
<dbReference type="Pfam" id="PF11255">
    <property type="entry name" value="DUF3054"/>
    <property type="match status" value="1"/>
</dbReference>
<dbReference type="PANTHER" id="PTHR35283:SF3">
    <property type="entry name" value="T12C22.21 PROTEIN"/>
    <property type="match status" value="1"/>
</dbReference>
<keyword evidence="1" id="KW-0812">Transmembrane</keyword>
<evidence type="ECO:0000313" key="4">
    <source>
        <dbReference type="Proteomes" id="UP001054902"/>
    </source>
</evidence>